<dbReference type="GO" id="GO:0051287">
    <property type="term" value="F:NAD binding"/>
    <property type="evidence" value="ECO:0007669"/>
    <property type="project" value="InterPro"/>
</dbReference>
<dbReference type="Pfam" id="PF22698">
    <property type="entry name" value="Semialdhyde_dhC_1"/>
    <property type="match status" value="1"/>
</dbReference>
<dbReference type="SMART" id="SM00859">
    <property type="entry name" value="Semialdhyde_dh"/>
    <property type="match status" value="1"/>
</dbReference>
<dbReference type="PROSITE" id="PS01224">
    <property type="entry name" value="ARGC"/>
    <property type="match status" value="1"/>
</dbReference>
<evidence type="ECO:0000256" key="9">
    <source>
        <dbReference type="SAM" id="MobiDB-lite"/>
    </source>
</evidence>
<proteinExistence type="inferred from homology"/>
<dbReference type="UniPathway" id="UPA00068">
    <property type="reaction ID" value="UER00108"/>
</dbReference>
<comment type="catalytic activity">
    <reaction evidence="6 7">
        <text>N-acetyl-L-glutamate 5-semialdehyde + phosphate + NADP(+) = N-acetyl-L-glutamyl 5-phosphate + NADPH + H(+)</text>
        <dbReference type="Rhea" id="RHEA:21588"/>
        <dbReference type="ChEBI" id="CHEBI:15378"/>
        <dbReference type="ChEBI" id="CHEBI:29123"/>
        <dbReference type="ChEBI" id="CHEBI:43474"/>
        <dbReference type="ChEBI" id="CHEBI:57783"/>
        <dbReference type="ChEBI" id="CHEBI:57936"/>
        <dbReference type="ChEBI" id="CHEBI:58349"/>
        <dbReference type="EC" id="1.2.1.38"/>
    </reaction>
</comment>
<dbReference type="InterPro" id="IPR050085">
    <property type="entry name" value="AGPR"/>
</dbReference>
<dbReference type="EC" id="1.2.1.38" evidence="7"/>
<dbReference type="GO" id="GO:0003942">
    <property type="term" value="F:N-acetyl-gamma-glutamyl-phosphate reductase activity"/>
    <property type="evidence" value="ECO:0007669"/>
    <property type="project" value="UniProtKB-UniRule"/>
</dbReference>
<feature type="active site" evidence="7 8">
    <location>
        <position position="118"/>
    </location>
</feature>
<dbReference type="SUPFAM" id="SSF55347">
    <property type="entry name" value="Glyceraldehyde-3-phosphate dehydrogenase-like, C-terminal domain"/>
    <property type="match status" value="1"/>
</dbReference>
<gene>
    <name evidence="7" type="primary">argC</name>
    <name evidence="11" type="ORF">AVDCRST_MAG79-676</name>
</gene>
<evidence type="ECO:0000256" key="1">
    <source>
        <dbReference type="ARBA" id="ARBA00004862"/>
    </source>
</evidence>
<dbReference type="CDD" id="cd17895">
    <property type="entry name" value="AGPR_1_N"/>
    <property type="match status" value="1"/>
</dbReference>
<dbReference type="EMBL" id="CADCWC010000130">
    <property type="protein sequence ID" value="CAA9528067.1"/>
    <property type="molecule type" value="Genomic_DNA"/>
</dbReference>
<dbReference type="AlphaFoldDB" id="A0A6J4TNC5"/>
<feature type="domain" description="Semialdehyde dehydrogenase NAD-binding" evidence="10">
    <location>
        <begin position="10"/>
        <end position="110"/>
    </location>
</feature>
<comment type="subcellular location">
    <subcellularLocation>
        <location evidence="7">Cytoplasm</location>
    </subcellularLocation>
</comment>
<dbReference type="NCBIfam" id="TIGR01850">
    <property type="entry name" value="argC"/>
    <property type="match status" value="1"/>
</dbReference>
<dbReference type="InterPro" id="IPR000706">
    <property type="entry name" value="AGPR_type-1"/>
</dbReference>
<dbReference type="InterPro" id="IPR036291">
    <property type="entry name" value="NAD(P)-bd_dom_sf"/>
</dbReference>
<dbReference type="HAMAP" id="MF_00150">
    <property type="entry name" value="ArgC_type1"/>
    <property type="match status" value="1"/>
</dbReference>
<dbReference type="InterPro" id="IPR023013">
    <property type="entry name" value="AGPR_AS"/>
</dbReference>
<dbReference type="SUPFAM" id="SSF51735">
    <property type="entry name" value="NAD(P)-binding Rossmann-fold domains"/>
    <property type="match status" value="1"/>
</dbReference>
<evidence type="ECO:0000256" key="6">
    <source>
        <dbReference type="ARBA" id="ARBA00050557"/>
    </source>
</evidence>
<reference evidence="11" key="1">
    <citation type="submission" date="2020-02" db="EMBL/GenBank/DDBJ databases">
        <authorList>
            <person name="Meier V. D."/>
        </authorList>
    </citation>
    <scope>NUCLEOTIDE SEQUENCE</scope>
    <source>
        <strain evidence="11">AVDCRST_MAG79</strain>
    </source>
</reference>
<evidence type="ECO:0000256" key="4">
    <source>
        <dbReference type="ARBA" id="ARBA00022857"/>
    </source>
</evidence>
<dbReference type="Pfam" id="PF01118">
    <property type="entry name" value="Semialdhyde_dh"/>
    <property type="match status" value="1"/>
</dbReference>
<evidence type="ECO:0000313" key="11">
    <source>
        <dbReference type="EMBL" id="CAA9528067.1"/>
    </source>
</evidence>
<sequence>MAATSTETYAVGIAGASGYAGQELARLLAGHPHLRTATLQARSDGFEPLDVDRLAAADVVFLTLPHGASRPFGEALVAAGTPVVDLGSDFRVDGWTYGLPELHRAAVAGATAVANPGCYATAATLALAPLAERDLIDGPAVVDGKSGVTGAGRAPSEKTHLPELHGGVTPYSVTGHRHIAEIEQSLGRLAGTPVAVTFTPHLLPTSRGLLVTAYVRLRTPLGQDALDDLYRARYGDEPFIALGGHPAPQRLAGSNVCAVAAWSDERTGTAIVCAALDNLVKGAAGQAVQNANLMLGLPETAGLPQTGLWP</sequence>
<dbReference type="Gene3D" id="3.40.50.720">
    <property type="entry name" value="NAD(P)-binding Rossmann-like Domain"/>
    <property type="match status" value="1"/>
</dbReference>
<evidence type="ECO:0000256" key="3">
    <source>
        <dbReference type="ARBA" id="ARBA00022605"/>
    </source>
</evidence>
<dbReference type="PANTHER" id="PTHR32338">
    <property type="entry name" value="N-ACETYL-GAMMA-GLUTAMYL-PHOSPHATE REDUCTASE, CHLOROPLASTIC-RELATED-RELATED"/>
    <property type="match status" value="1"/>
</dbReference>
<comment type="similarity">
    <text evidence="7">Belongs to the NAGSA dehydrogenase family. Type 1 subfamily.</text>
</comment>
<organism evidence="11">
    <name type="scientific">uncultured Thermoleophilia bacterium</name>
    <dbReference type="NCBI Taxonomy" id="1497501"/>
    <lineage>
        <taxon>Bacteria</taxon>
        <taxon>Bacillati</taxon>
        <taxon>Actinomycetota</taxon>
        <taxon>Thermoleophilia</taxon>
        <taxon>environmental samples</taxon>
    </lineage>
</organism>
<dbReference type="PANTHER" id="PTHR32338:SF10">
    <property type="entry name" value="N-ACETYL-GAMMA-GLUTAMYL-PHOSPHATE REDUCTASE, CHLOROPLASTIC-RELATED"/>
    <property type="match status" value="1"/>
</dbReference>
<comment type="function">
    <text evidence="7">Catalyzes the NADPH-dependent reduction of N-acetyl-5-glutamyl phosphate to yield N-acetyl-L-glutamate 5-semialdehyde.</text>
</comment>
<dbReference type="CDD" id="cd23934">
    <property type="entry name" value="AGPR_1_C"/>
    <property type="match status" value="1"/>
</dbReference>
<dbReference type="Gene3D" id="3.30.360.10">
    <property type="entry name" value="Dihydrodipicolinate Reductase, domain 2"/>
    <property type="match status" value="1"/>
</dbReference>
<name>A0A6J4TNC5_9ACTN</name>
<evidence type="ECO:0000256" key="8">
    <source>
        <dbReference type="PROSITE-ProRule" id="PRU10010"/>
    </source>
</evidence>
<evidence type="ECO:0000256" key="2">
    <source>
        <dbReference type="ARBA" id="ARBA00022571"/>
    </source>
</evidence>
<keyword evidence="7" id="KW-0963">Cytoplasm</keyword>
<keyword evidence="3 7" id="KW-0028">Amino-acid biosynthesis</keyword>
<keyword evidence="2 7" id="KW-0055">Arginine biosynthesis</keyword>
<keyword evidence="5 7" id="KW-0560">Oxidoreductase</keyword>
<evidence type="ECO:0000259" key="10">
    <source>
        <dbReference type="SMART" id="SM00859"/>
    </source>
</evidence>
<protein>
    <recommendedName>
        <fullName evidence="7">N-acetyl-gamma-glutamyl-phosphate reductase</fullName>
        <shortName evidence="7">AGPR</shortName>
        <ecNumber evidence="7">1.2.1.38</ecNumber>
    </recommendedName>
    <alternativeName>
        <fullName evidence="7">N-acetyl-glutamate semialdehyde dehydrogenase</fullName>
        <shortName evidence="7">NAGSA dehydrogenase</shortName>
    </alternativeName>
</protein>
<accession>A0A6J4TNC5</accession>
<dbReference type="FunFam" id="3.30.360.10:FF:000014">
    <property type="entry name" value="N-acetyl-gamma-glutamyl-phosphate reductase"/>
    <property type="match status" value="1"/>
</dbReference>
<dbReference type="InterPro" id="IPR058924">
    <property type="entry name" value="AGPR_dimerisation_dom"/>
</dbReference>
<evidence type="ECO:0000256" key="7">
    <source>
        <dbReference type="HAMAP-Rule" id="MF_00150"/>
    </source>
</evidence>
<comment type="pathway">
    <text evidence="1 7">Amino-acid biosynthesis; L-arginine biosynthesis; N(2)-acetyl-L-ornithine from L-glutamate: step 3/4.</text>
</comment>
<evidence type="ECO:0000256" key="5">
    <source>
        <dbReference type="ARBA" id="ARBA00023002"/>
    </source>
</evidence>
<dbReference type="GO" id="GO:0005737">
    <property type="term" value="C:cytoplasm"/>
    <property type="evidence" value="ECO:0007669"/>
    <property type="project" value="UniProtKB-SubCell"/>
</dbReference>
<feature type="region of interest" description="Disordered" evidence="9">
    <location>
        <begin position="147"/>
        <end position="166"/>
    </location>
</feature>
<dbReference type="GO" id="GO:0006526">
    <property type="term" value="P:L-arginine biosynthetic process"/>
    <property type="evidence" value="ECO:0007669"/>
    <property type="project" value="UniProtKB-UniRule"/>
</dbReference>
<dbReference type="InterPro" id="IPR000534">
    <property type="entry name" value="Semialdehyde_DH_NAD-bd"/>
</dbReference>
<keyword evidence="4 7" id="KW-0521">NADP</keyword>
<dbReference type="GO" id="GO:0070401">
    <property type="term" value="F:NADP+ binding"/>
    <property type="evidence" value="ECO:0007669"/>
    <property type="project" value="InterPro"/>
</dbReference>